<evidence type="ECO:0000256" key="4">
    <source>
        <dbReference type="ARBA" id="ARBA00022692"/>
    </source>
</evidence>
<comment type="caution">
    <text evidence="10">The sequence shown here is derived from an EMBL/GenBank/DDBJ whole genome shotgun (WGS) entry which is preliminary data.</text>
</comment>
<protein>
    <submittedName>
        <fullName evidence="10">TonB-dependent receptor</fullName>
    </submittedName>
</protein>
<dbReference type="Gene3D" id="2.170.130.10">
    <property type="entry name" value="TonB-dependent receptor, plug domain"/>
    <property type="match status" value="1"/>
</dbReference>
<dbReference type="InterPro" id="IPR023996">
    <property type="entry name" value="TonB-dep_OMP_SusC/RagA"/>
</dbReference>
<evidence type="ECO:0000256" key="3">
    <source>
        <dbReference type="ARBA" id="ARBA00022452"/>
    </source>
</evidence>
<keyword evidence="3 7" id="KW-1134">Transmembrane beta strand</keyword>
<dbReference type="NCBIfam" id="TIGR04057">
    <property type="entry name" value="SusC_RagA_signa"/>
    <property type="match status" value="1"/>
</dbReference>
<dbReference type="Pfam" id="PF07715">
    <property type="entry name" value="Plug"/>
    <property type="match status" value="1"/>
</dbReference>
<dbReference type="InterPro" id="IPR039426">
    <property type="entry name" value="TonB-dep_rcpt-like"/>
</dbReference>
<comment type="subcellular location">
    <subcellularLocation>
        <location evidence="1 7">Cell outer membrane</location>
        <topology evidence="1 7">Multi-pass membrane protein</topology>
    </subcellularLocation>
</comment>
<accession>A0ABP9ACV1</accession>
<dbReference type="EMBL" id="BAABIQ010000002">
    <property type="protein sequence ID" value="GAA4778770.1"/>
    <property type="molecule type" value="Genomic_DNA"/>
</dbReference>
<evidence type="ECO:0000313" key="11">
    <source>
        <dbReference type="Proteomes" id="UP001501411"/>
    </source>
</evidence>
<dbReference type="InterPro" id="IPR008969">
    <property type="entry name" value="CarboxyPept-like_regulatory"/>
</dbReference>
<dbReference type="InterPro" id="IPR037066">
    <property type="entry name" value="Plug_dom_sf"/>
</dbReference>
<name>A0ABP9ACV1_9SPHI</name>
<evidence type="ECO:0000256" key="6">
    <source>
        <dbReference type="ARBA" id="ARBA00023237"/>
    </source>
</evidence>
<dbReference type="PROSITE" id="PS52016">
    <property type="entry name" value="TONB_DEPENDENT_REC_3"/>
    <property type="match status" value="1"/>
</dbReference>
<keyword evidence="4 7" id="KW-0812">Transmembrane</keyword>
<keyword evidence="2 7" id="KW-0813">Transport</keyword>
<dbReference type="InterPro" id="IPR023997">
    <property type="entry name" value="TonB-dep_OMP_SusC/RagA_CS"/>
</dbReference>
<dbReference type="Proteomes" id="UP001501411">
    <property type="component" value="Unassembled WGS sequence"/>
</dbReference>
<evidence type="ECO:0000256" key="2">
    <source>
        <dbReference type="ARBA" id="ARBA00022448"/>
    </source>
</evidence>
<evidence type="ECO:0000256" key="1">
    <source>
        <dbReference type="ARBA" id="ARBA00004571"/>
    </source>
</evidence>
<evidence type="ECO:0000313" key="10">
    <source>
        <dbReference type="EMBL" id="GAA4778770.1"/>
    </source>
</evidence>
<feature type="region of interest" description="Disordered" evidence="8">
    <location>
        <begin position="229"/>
        <end position="248"/>
    </location>
</feature>
<dbReference type="Gene3D" id="2.60.40.1120">
    <property type="entry name" value="Carboxypeptidase-like, regulatory domain"/>
    <property type="match status" value="1"/>
</dbReference>
<evidence type="ECO:0000259" key="9">
    <source>
        <dbReference type="Pfam" id="PF07715"/>
    </source>
</evidence>
<evidence type="ECO:0000256" key="8">
    <source>
        <dbReference type="SAM" id="MobiDB-lite"/>
    </source>
</evidence>
<evidence type="ECO:0000256" key="5">
    <source>
        <dbReference type="ARBA" id="ARBA00023136"/>
    </source>
</evidence>
<dbReference type="InterPro" id="IPR036942">
    <property type="entry name" value="Beta-barrel_TonB_sf"/>
</dbReference>
<keyword evidence="6 7" id="KW-0998">Cell outer membrane</keyword>
<organism evidence="10 11">
    <name type="scientific">Olivibacter ginsenosidimutans</name>
    <dbReference type="NCBI Taxonomy" id="1176537"/>
    <lineage>
        <taxon>Bacteria</taxon>
        <taxon>Pseudomonadati</taxon>
        <taxon>Bacteroidota</taxon>
        <taxon>Sphingobacteriia</taxon>
        <taxon>Sphingobacteriales</taxon>
        <taxon>Sphingobacteriaceae</taxon>
        <taxon>Olivibacter</taxon>
    </lineage>
</organism>
<dbReference type="Gene3D" id="2.40.170.20">
    <property type="entry name" value="TonB-dependent receptor, beta-barrel domain"/>
    <property type="match status" value="1"/>
</dbReference>
<dbReference type="Pfam" id="PF13620">
    <property type="entry name" value="CarboxypepD_reg"/>
    <property type="match status" value="1"/>
</dbReference>
<comment type="similarity">
    <text evidence="7">Belongs to the TonB-dependent receptor family.</text>
</comment>
<gene>
    <name evidence="10" type="ORF">GCM10023231_01670</name>
</gene>
<feature type="domain" description="TonB-dependent receptor plug" evidence="9">
    <location>
        <begin position="194"/>
        <end position="294"/>
    </location>
</feature>
<dbReference type="NCBIfam" id="TIGR04056">
    <property type="entry name" value="OMP_RagA_SusC"/>
    <property type="match status" value="1"/>
</dbReference>
<keyword evidence="10" id="KW-0675">Receptor</keyword>
<dbReference type="SUPFAM" id="SSF56935">
    <property type="entry name" value="Porins"/>
    <property type="match status" value="1"/>
</dbReference>
<dbReference type="SUPFAM" id="SSF49464">
    <property type="entry name" value="Carboxypeptidase regulatory domain-like"/>
    <property type="match status" value="1"/>
</dbReference>
<sequence>MLLASHLSAQGIQEKINIDFKNENLAEAMAKFGKLIPVQMAYDGTLLQLSNHRIKAKHFEETEAQEILTYLLSNTGITYQESDGNIVLIKRNQLQQLSSITGQVKDQSGAPLPGANVTLIELQKTVSTDEEGNFRLSVPPGTYTLEVSYVSYESQRRESIQITENQKLTINFDLKEAKGVLSEVVVIGYGEMKKSDLSAAVSTVPDLEQATKRPLVDVPSMIQGKVPGVTVVSNGGHPNSTPKITIRGTGSIQNEDPLVVVDGVPNAPYNPADVESITVLKDAASAAIYGAFAGASGVILITTKQAKIGAPSIQYDAFAGAKSAWRLPQSLTGEQEAQVYNQAYATAGLNLPDGWDATKNPDAQITRTDWINEIFRTGLTHRHTLTVNAGTDKFATLLQGRYEKNEGTLLNTFNENLSLRFNARYDFTDHLKLKQEVFYNNNSSRGTETASGYSGAIISAIYMPRSASVYYPDGSFGGVGPKDSEYLGIFGDAINPVATLLRNDSYNKTNDIQSISELSYSDIIPGLDVLSRFSYYQSNLFYKNFDPRRTEPGKPNDQNILSYDADKNYHWIWENTLNYTRSFGKHNIGAMLSTTAQTAVLRGFGIAARDFEREDYWAQFFINASDFDTDRPTDSQSEDRNVSYVGRLSYSWADRYFVTASYRKDIAGRLPKGYQGKGLPGLTAAWKLSSEPFFKVSGIDLLKFRASWGRIGNLSTIPINYGYQTLSSNTTYQIGDGAPITTAWYIANQFNPALSWETSEQIDIGMDLSILQERLTMTADYFKKKTYDLIQDKTTDWPNTFGLGSPKINEGEIRNEGLELALNWKDKIGEVSYNIGGNVATLKNRVSYISEDPDAFWTHGDAWRGILTPFRSKVGEPYYSYWLVQTNGLFQSDAEAQSYVGPEGTPIQPDAKAGDLKFVDQNNDGQINDLDRVYMGNAFPKFTYGFTANLNWKNFDLSLFLQGVGGAKLFNAFKQSTLNAGEQGYNRWDKILDAWSASNTDSDIPRINAKDPNKNFSTNSDWFLESGNYLRLKNVMLGYTFFKLPRNMKLHVYITGENLLTFTQYSGMDPEVGGVGMDGGQYPVSRSYALGVNLTF</sequence>
<reference evidence="11" key="1">
    <citation type="journal article" date="2019" name="Int. J. Syst. Evol. Microbiol.">
        <title>The Global Catalogue of Microorganisms (GCM) 10K type strain sequencing project: providing services to taxonomists for standard genome sequencing and annotation.</title>
        <authorList>
            <consortium name="The Broad Institute Genomics Platform"/>
            <consortium name="The Broad Institute Genome Sequencing Center for Infectious Disease"/>
            <person name="Wu L."/>
            <person name="Ma J."/>
        </authorList>
    </citation>
    <scope>NUCLEOTIDE SEQUENCE [LARGE SCALE GENOMIC DNA]</scope>
    <source>
        <strain evidence="11">JCM 18200</strain>
    </source>
</reference>
<keyword evidence="11" id="KW-1185">Reference proteome</keyword>
<keyword evidence="5 7" id="KW-0472">Membrane</keyword>
<dbReference type="InterPro" id="IPR012910">
    <property type="entry name" value="Plug_dom"/>
</dbReference>
<feature type="compositionally biased region" description="Polar residues" evidence="8">
    <location>
        <begin position="231"/>
        <end position="248"/>
    </location>
</feature>
<proteinExistence type="inferred from homology"/>
<evidence type="ECO:0000256" key="7">
    <source>
        <dbReference type="PROSITE-ProRule" id="PRU01360"/>
    </source>
</evidence>